<keyword evidence="3" id="KW-0812">Transmembrane</keyword>
<feature type="coiled-coil region" evidence="1">
    <location>
        <begin position="43"/>
        <end position="70"/>
    </location>
</feature>
<comment type="caution">
    <text evidence="4">The sequence shown here is derived from an EMBL/GenBank/DDBJ whole genome shotgun (WGS) entry which is preliminary data.</text>
</comment>
<accession>A0A926DK40</accession>
<evidence type="ECO:0000313" key="5">
    <source>
        <dbReference type="Proteomes" id="UP000617951"/>
    </source>
</evidence>
<feature type="transmembrane region" description="Helical" evidence="3">
    <location>
        <begin position="20"/>
        <end position="38"/>
    </location>
</feature>
<gene>
    <name evidence="4" type="ORF">H8693_09705</name>
</gene>
<keyword evidence="3" id="KW-0472">Membrane</keyword>
<dbReference type="InterPro" id="IPR007060">
    <property type="entry name" value="FtsL/DivIC"/>
</dbReference>
<evidence type="ECO:0000256" key="1">
    <source>
        <dbReference type="SAM" id="Coils"/>
    </source>
</evidence>
<name>A0A926DK40_9FIRM</name>
<evidence type="ECO:0000256" key="3">
    <source>
        <dbReference type="SAM" id="Phobius"/>
    </source>
</evidence>
<feature type="region of interest" description="Disordered" evidence="2">
    <location>
        <begin position="101"/>
        <end position="163"/>
    </location>
</feature>
<organism evidence="4 5">
    <name type="scientific">Guopingia tenuis</name>
    <dbReference type="NCBI Taxonomy" id="2763656"/>
    <lineage>
        <taxon>Bacteria</taxon>
        <taxon>Bacillati</taxon>
        <taxon>Bacillota</taxon>
        <taxon>Clostridia</taxon>
        <taxon>Christensenellales</taxon>
        <taxon>Christensenellaceae</taxon>
        <taxon>Guopingia</taxon>
    </lineage>
</organism>
<dbReference type="Pfam" id="PF04977">
    <property type="entry name" value="DivIC"/>
    <property type="match status" value="1"/>
</dbReference>
<dbReference type="AlphaFoldDB" id="A0A926DK40"/>
<sequence length="163" mass="17789">MKETRETAPQREKKKRRFSWRWMTVAAVCVYSVVTIISQQNILAARRQEREDLLAREKELQNEIEFMNNDEKYIGSETFVERAAREKLGWVKDGEIVFKKKNTDAGTGSAQQGTDADSAGNNGDAGNTATPTPDATSTPVPDDPATSAPASSAPAEASPSPEA</sequence>
<evidence type="ECO:0000313" key="4">
    <source>
        <dbReference type="EMBL" id="MBC8539202.1"/>
    </source>
</evidence>
<evidence type="ECO:0000256" key="2">
    <source>
        <dbReference type="SAM" id="MobiDB-lite"/>
    </source>
</evidence>
<keyword evidence="5" id="KW-1185">Reference proteome</keyword>
<dbReference type="RefSeq" id="WP_249280805.1">
    <property type="nucleotide sequence ID" value="NZ_JACRSS010000005.1"/>
</dbReference>
<feature type="compositionally biased region" description="Low complexity" evidence="2">
    <location>
        <begin position="128"/>
        <end position="163"/>
    </location>
</feature>
<proteinExistence type="predicted"/>
<keyword evidence="1" id="KW-0175">Coiled coil</keyword>
<dbReference type="EMBL" id="JACRSS010000005">
    <property type="protein sequence ID" value="MBC8539202.1"/>
    <property type="molecule type" value="Genomic_DNA"/>
</dbReference>
<protein>
    <submittedName>
        <fullName evidence="4">Septum formation initiator family protein</fullName>
    </submittedName>
</protein>
<dbReference type="Proteomes" id="UP000617951">
    <property type="component" value="Unassembled WGS sequence"/>
</dbReference>
<keyword evidence="3" id="KW-1133">Transmembrane helix</keyword>
<feature type="compositionally biased region" description="Polar residues" evidence="2">
    <location>
        <begin position="104"/>
        <end position="127"/>
    </location>
</feature>
<reference evidence="4" key="1">
    <citation type="submission" date="2020-08" db="EMBL/GenBank/DDBJ databases">
        <title>Genome public.</title>
        <authorList>
            <person name="Liu C."/>
            <person name="Sun Q."/>
        </authorList>
    </citation>
    <scope>NUCLEOTIDE SEQUENCE</scope>
    <source>
        <strain evidence="4">NSJ-63</strain>
    </source>
</reference>